<accession>A0A9W4GXV7</accession>
<feature type="compositionally biased region" description="Basic and acidic residues" evidence="1">
    <location>
        <begin position="63"/>
        <end position="74"/>
    </location>
</feature>
<keyword evidence="4" id="KW-1185">Reference proteome</keyword>
<feature type="transmembrane region" description="Helical" evidence="2">
    <location>
        <begin position="20"/>
        <end position="44"/>
    </location>
</feature>
<dbReference type="Proteomes" id="UP001153328">
    <property type="component" value="Unassembled WGS sequence"/>
</dbReference>
<evidence type="ECO:0000313" key="3">
    <source>
        <dbReference type="EMBL" id="CAG7613602.1"/>
    </source>
</evidence>
<organism evidence="3 4">
    <name type="scientific">Actinacidiphila bryophytorum</name>
    <dbReference type="NCBI Taxonomy" id="1436133"/>
    <lineage>
        <taxon>Bacteria</taxon>
        <taxon>Bacillati</taxon>
        <taxon>Actinomycetota</taxon>
        <taxon>Actinomycetes</taxon>
        <taxon>Kitasatosporales</taxon>
        <taxon>Streptomycetaceae</taxon>
        <taxon>Actinacidiphila</taxon>
    </lineage>
</organism>
<reference evidence="3" key="1">
    <citation type="submission" date="2021-06" db="EMBL/GenBank/DDBJ databases">
        <authorList>
            <person name="Arsene-Ploetze F."/>
        </authorList>
    </citation>
    <scope>NUCLEOTIDE SEQUENCE</scope>
    <source>
        <strain evidence="3">SBRY1</strain>
    </source>
</reference>
<evidence type="ECO:0000256" key="1">
    <source>
        <dbReference type="SAM" id="MobiDB-lite"/>
    </source>
</evidence>
<sequence>MKHSTVLWRFRRNRLRRRSYAVEGWVLLALGAAATVGAALTGLAGRTRQADCEAALPVGRPAPCDRHGISRGAREAGPIGPATGHRTALP</sequence>
<evidence type="ECO:0000313" key="4">
    <source>
        <dbReference type="Proteomes" id="UP001153328"/>
    </source>
</evidence>
<dbReference type="AlphaFoldDB" id="A0A9W4GXV7"/>
<feature type="region of interest" description="Disordered" evidence="1">
    <location>
        <begin position="63"/>
        <end position="90"/>
    </location>
</feature>
<dbReference type="EMBL" id="CAJVAX010000002">
    <property type="protein sequence ID" value="CAG7613602.1"/>
    <property type="molecule type" value="Genomic_DNA"/>
</dbReference>
<name>A0A9W4GXV7_9ACTN</name>
<evidence type="ECO:0000256" key="2">
    <source>
        <dbReference type="SAM" id="Phobius"/>
    </source>
</evidence>
<keyword evidence="2" id="KW-1133">Transmembrane helix</keyword>
<keyword evidence="2" id="KW-0812">Transmembrane</keyword>
<keyword evidence="2" id="KW-0472">Membrane</keyword>
<protein>
    <submittedName>
        <fullName evidence="3">Uncharacterized protein</fullName>
    </submittedName>
</protein>
<gene>
    <name evidence="3" type="ORF">SBRY_100186</name>
</gene>
<comment type="caution">
    <text evidence="3">The sequence shown here is derived from an EMBL/GenBank/DDBJ whole genome shotgun (WGS) entry which is preliminary data.</text>
</comment>
<proteinExistence type="predicted"/>